<gene>
    <name evidence="1" type="ORF">ERS075579_00158</name>
</gene>
<organism evidence="1 2">
    <name type="scientific">Mycobacteroides abscessus</name>
    <dbReference type="NCBI Taxonomy" id="36809"/>
    <lineage>
        <taxon>Bacteria</taxon>
        <taxon>Bacillati</taxon>
        <taxon>Actinomycetota</taxon>
        <taxon>Actinomycetes</taxon>
        <taxon>Mycobacteriales</taxon>
        <taxon>Mycobacteriaceae</taxon>
        <taxon>Mycobacteroides</taxon>
    </lineage>
</organism>
<evidence type="ECO:0000313" key="1">
    <source>
        <dbReference type="EMBL" id="CPV30698.1"/>
    </source>
</evidence>
<protein>
    <submittedName>
        <fullName evidence="1">Uncharacterized protein</fullName>
    </submittedName>
</protein>
<dbReference type="Proteomes" id="UP000045782">
    <property type="component" value="Unassembled WGS sequence"/>
</dbReference>
<evidence type="ECO:0000313" key="2">
    <source>
        <dbReference type="Proteomes" id="UP000045782"/>
    </source>
</evidence>
<dbReference type="RefSeq" id="WP_016342953.1">
    <property type="nucleotide sequence ID" value="NZ_AP022621.1"/>
</dbReference>
<dbReference type="EMBL" id="CSWP01000001">
    <property type="protein sequence ID" value="CPV30698.1"/>
    <property type="molecule type" value="Genomic_DNA"/>
</dbReference>
<dbReference type="AlphaFoldDB" id="A0A0U0ZEZ9"/>
<accession>A0A0U0ZEZ9</accession>
<reference evidence="1 2" key="1">
    <citation type="submission" date="2015-03" db="EMBL/GenBank/DDBJ databases">
        <authorList>
            <person name="Murphy D."/>
        </authorList>
    </citation>
    <scope>NUCLEOTIDE SEQUENCE [LARGE SCALE GENOMIC DNA]</scope>
    <source>
        <strain evidence="1 2">PAP088</strain>
    </source>
</reference>
<sequence length="109" mass="11491">MGATPSAKVAAGGVAGAITVVLLFVLGLFNVMVPGEVGSAITVIITSLTSYLVRDGISARGGDVDEPVVRGIPLTDRVSLAEVPTARLITRGPVRQRMAYRPYRPPYRQ</sequence>
<proteinExistence type="predicted"/>
<name>A0A0U0ZEZ9_9MYCO</name>